<dbReference type="InterPro" id="IPR025443">
    <property type="entry name" value="DUF4307"/>
</dbReference>
<name>A0A078MMD8_9MICC</name>
<protein>
    <recommendedName>
        <fullName evidence="2">DUF4307 domain-containing protein</fullName>
    </recommendedName>
</protein>
<organism evidence="1">
    <name type="scientific">Arthrobacter saudimassiliensis</name>
    <dbReference type="NCBI Taxonomy" id="1461584"/>
    <lineage>
        <taxon>Bacteria</taxon>
        <taxon>Bacillati</taxon>
        <taxon>Actinomycetota</taxon>
        <taxon>Actinomycetes</taxon>
        <taxon>Micrococcales</taxon>
        <taxon>Micrococcaceae</taxon>
        <taxon>Arthrobacter</taxon>
    </lineage>
</organism>
<proteinExistence type="predicted"/>
<sequence>MAVAVAAVAYASWPSPGAEMSTDPVGFAVPDETSTLVDFKLTKSPEATVTCAVQALNEGYAVVGWEYVTIGPAEESVTHHRAELRTVSLATTGSVHTCWVVGTGS</sequence>
<accession>A0A078MMD8</accession>
<gene>
    <name evidence="1" type="ORF">BN1051_00764</name>
</gene>
<evidence type="ECO:0008006" key="2">
    <source>
        <dbReference type="Google" id="ProtNLM"/>
    </source>
</evidence>
<dbReference type="Pfam" id="PF14155">
    <property type="entry name" value="DUF4307"/>
    <property type="match status" value="1"/>
</dbReference>
<evidence type="ECO:0000313" key="1">
    <source>
        <dbReference type="EMBL" id="CEA07450.1"/>
    </source>
</evidence>
<dbReference type="AlphaFoldDB" id="A0A078MMD8"/>
<dbReference type="EMBL" id="LN483070">
    <property type="protein sequence ID" value="CEA07450.1"/>
    <property type="molecule type" value="Genomic_DNA"/>
</dbReference>
<reference evidence="1" key="1">
    <citation type="submission" date="2014-07" db="EMBL/GenBank/DDBJ databases">
        <authorList>
            <person name="Urmite Genomes Urmite Genomes"/>
        </authorList>
    </citation>
    <scope>NUCLEOTIDE SEQUENCE</scope>
    <source>
        <strain evidence="1">11W110_air</strain>
    </source>
</reference>
<dbReference type="PATRIC" id="fig|1461584.3.peg.754"/>